<evidence type="ECO:0000256" key="2">
    <source>
        <dbReference type="ARBA" id="ARBA00009444"/>
    </source>
</evidence>
<reference evidence="7" key="1">
    <citation type="submission" date="2024-06" db="EMBL/GenBank/DDBJ databases">
        <title>Draft Genome Sequences of Epichloe bromicola Strains Isolated from Elymus ciliaris.</title>
        <authorList>
            <consortium name="Epichloe bromicola genome sequencing consortium"/>
            <person name="Miura A."/>
            <person name="Imano S."/>
            <person name="Ashida A."/>
            <person name="Sato I."/>
            <person name="Chiba S."/>
            <person name="Tanaka A."/>
            <person name="Camagna M."/>
            <person name="Takemoto D."/>
        </authorList>
    </citation>
    <scope>NUCLEOTIDE SEQUENCE [LARGE SCALE GENOMIC DNA]</scope>
    <source>
        <strain evidence="7">DP</strain>
    </source>
</reference>
<keyword evidence="7" id="KW-1185">Reference proteome</keyword>
<accession>A0ABQ0CGC8</accession>
<dbReference type="Proteomes" id="UP001562357">
    <property type="component" value="Unassembled WGS sequence"/>
</dbReference>
<feature type="compositionally biased region" description="Low complexity" evidence="4">
    <location>
        <begin position="34"/>
        <end position="53"/>
    </location>
</feature>
<feature type="region of interest" description="Disordered" evidence="4">
    <location>
        <begin position="1"/>
        <end position="61"/>
    </location>
</feature>
<comment type="similarity">
    <text evidence="2">Belongs to the CYSTM1 family.</text>
</comment>
<feature type="compositionally biased region" description="Pro residues" evidence="4">
    <location>
        <begin position="17"/>
        <end position="33"/>
    </location>
</feature>
<evidence type="ECO:0000256" key="3">
    <source>
        <dbReference type="ARBA" id="ARBA00023136"/>
    </source>
</evidence>
<protein>
    <recommendedName>
        <fullName evidence="5">Cysteine-rich transmembrane domain-containing protein</fullName>
    </recommendedName>
</protein>
<evidence type="ECO:0000256" key="4">
    <source>
        <dbReference type="SAM" id="MobiDB-lite"/>
    </source>
</evidence>
<evidence type="ECO:0000313" key="6">
    <source>
        <dbReference type="EMBL" id="GAB0132337.1"/>
    </source>
</evidence>
<dbReference type="InterPro" id="IPR028144">
    <property type="entry name" value="CYSTM_dom"/>
</dbReference>
<name>A0ABQ0CGC8_9HYPO</name>
<feature type="compositionally biased region" description="Low complexity" evidence="4">
    <location>
        <begin position="1"/>
        <end position="16"/>
    </location>
</feature>
<gene>
    <name evidence="6" type="primary">g777</name>
    <name evidence="6" type="ORF">EsDP_00000777</name>
</gene>
<keyword evidence="3" id="KW-0472">Membrane</keyword>
<evidence type="ECO:0000259" key="5">
    <source>
        <dbReference type="Pfam" id="PF12734"/>
    </source>
</evidence>
<dbReference type="EMBL" id="BAAFGZ010000015">
    <property type="protein sequence ID" value="GAB0132337.1"/>
    <property type="molecule type" value="Genomic_DNA"/>
</dbReference>
<evidence type="ECO:0000313" key="7">
    <source>
        <dbReference type="Proteomes" id="UP001562357"/>
    </source>
</evidence>
<proteinExistence type="inferred from homology"/>
<dbReference type="Pfam" id="PF12734">
    <property type="entry name" value="CYSTM"/>
    <property type="match status" value="1"/>
</dbReference>
<organism evidence="6 7">
    <name type="scientific">Epichloe bromicola</name>
    <dbReference type="NCBI Taxonomy" id="79588"/>
    <lineage>
        <taxon>Eukaryota</taxon>
        <taxon>Fungi</taxon>
        <taxon>Dikarya</taxon>
        <taxon>Ascomycota</taxon>
        <taxon>Pezizomycotina</taxon>
        <taxon>Sordariomycetes</taxon>
        <taxon>Hypocreomycetidae</taxon>
        <taxon>Hypocreales</taxon>
        <taxon>Clavicipitaceae</taxon>
        <taxon>Epichloe</taxon>
    </lineage>
</organism>
<evidence type="ECO:0000256" key="1">
    <source>
        <dbReference type="ARBA" id="ARBA00004370"/>
    </source>
</evidence>
<sequence>MSSQEYYQGQQGGYPQHPQPSYGPPQGQYPPPQGQYYGPPQGQQPMQYQQAPPAETRGKKGGSNNCLIACLAAICCCCAVEEGCECWYVLFLYLTSYPSPHIPSITHGEVARPAKSMLTKRPPQCRWSELEDPSLAPKTFMAAHLSPVNLCWLT</sequence>
<feature type="domain" description="Cysteine-rich transmembrane" evidence="5">
    <location>
        <begin position="45"/>
        <end position="84"/>
    </location>
</feature>
<comment type="subcellular location">
    <subcellularLocation>
        <location evidence="1">Membrane</location>
    </subcellularLocation>
</comment>
<comment type="caution">
    <text evidence="6">The sequence shown here is derived from an EMBL/GenBank/DDBJ whole genome shotgun (WGS) entry which is preliminary data.</text>
</comment>